<dbReference type="NCBIfam" id="TIGR00199">
    <property type="entry name" value="PncC_domain"/>
    <property type="match status" value="1"/>
</dbReference>
<sequence length="161" mass="16280">MDVLLDRAAAIGARLKARRETVGVVESSSGGLVAAALLAVPGASRYFMGGAVVYTRDAREALLGITTAQLGSVRSSSEPYAVLLAQTMRARLGTTWAIAETGAAGPTGNRYGDAAGHTCCAVAGPVARVITLETGVAERAANMRAFGAALLDLFAAALDAA</sequence>
<evidence type="ECO:0000313" key="2">
    <source>
        <dbReference type="EMBL" id="GAN77845.1"/>
    </source>
</evidence>
<evidence type="ECO:0000313" key="3">
    <source>
        <dbReference type="Proteomes" id="UP000032680"/>
    </source>
</evidence>
<dbReference type="Gene3D" id="3.90.950.20">
    <property type="entry name" value="CinA-like"/>
    <property type="match status" value="1"/>
</dbReference>
<dbReference type="Pfam" id="PF02464">
    <property type="entry name" value="CinA"/>
    <property type="match status" value="1"/>
</dbReference>
<gene>
    <name evidence="2" type="ORF">Asru_0480_08</name>
</gene>
<protein>
    <recommendedName>
        <fullName evidence="1">CinA C-terminal domain-containing protein</fullName>
    </recommendedName>
</protein>
<keyword evidence="3" id="KW-1185">Reference proteome</keyword>
<dbReference type="InterPro" id="IPR036653">
    <property type="entry name" value="CinA-like_C"/>
</dbReference>
<dbReference type="EMBL" id="BANB01000480">
    <property type="protein sequence ID" value="GAN77845.1"/>
    <property type="molecule type" value="Genomic_DNA"/>
</dbReference>
<dbReference type="SUPFAM" id="SSF142433">
    <property type="entry name" value="CinA-like"/>
    <property type="match status" value="1"/>
</dbReference>
<dbReference type="AlphaFoldDB" id="A0A0D6P7V0"/>
<dbReference type="Proteomes" id="UP000032680">
    <property type="component" value="Unassembled WGS sequence"/>
</dbReference>
<feature type="domain" description="CinA C-terminal" evidence="1">
    <location>
        <begin position="8"/>
        <end position="154"/>
    </location>
</feature>
<reference evidence="2 3" key="1">
    <citation type="submission" date="2012-11" db="EMBL/GenBank/DDBJ databases">
        <title>Whole genome sequence of Acidisphaera rubrifaciens HS-AP3.</title>
        <authorList>
            <person name="Azuma Y."/>
            <person name="Higashiura N."/>
            <person name="Hirakawa H."/>
            <person name="Matsushita K."/>
        </authorList>
    </citation>
    <scope>NUCLEOTIDE SEQUENCE [LARGE SCALE GENOMIC DNA]</scope>
    <source>
        <strain evidence="2 3">HS-AP3</strain>
    </source>
</reference>
<proteinExistence type="predicted"/>
<dbReference type="OrthoDB" id="1253990at2"/>
<evidence type="ECO:0000259" key="1">
    <source>
        <dbReference type="Pfam" id="PF02464"/>
    </source>
</evidence>
<dbReference type="InterPro" id="IPR008136">
    <property type="entry name" value="CinA_C"/>
</dbReference>
<organism evidence="2 3">
    <name type="scientific">Acidisphaera rubrifaciens HS-AP3</name>
    <dbReference type="NCBI Taxonomy" id="1231350"/>
    <lineage>
        <taxon>Bacteria</taxon>
        <taxon>Pseudomonadati</taxon>
        <taxon>Pseudomonadota</taxon>
        <taxon>Alphaproteobacteria</taxon>
        <taxon>Acetobacterales</taxon>
        <taxon>Acetobacteraceae</taxon>
        <taxon>Acidisphaera</taxon>
    </lineage>
</organism>
<name>A0A0D6P7V0_9PROT</name>
<dbReference type="RefSeq" id="WP_048862105.1">
    <property type="nucleotide sequence ID" value="NZ_BANB01000480.1"/>
</dbReference>
<comment type="caution">
    <text evidence="2">The sequence shown here is derived from an EMBL/GenBank/DDBJ whole genome shotgun (WGS) entry which is preliminary data.</text>
</comment>
<accession>A0A0D6P7V0</accession>